<accession>A0A4Z1BZ38</accession>
<evidence type="ECO:0000256" key="1">
    <source>
        <dbReference type="SAM" id="MobiDB-lite"/>
    </source>
</evidence>
<dbReference type="Proteomes" id="UP000298325">
    <property type="component" value="Unassembled WGS sequence"/>
</dbReference>
<name>A0A4Z1BZ38_9GAMM</name>
<evidence type="ECO:0000313" key="3">
    <source>
        <dbReference type="Proteomes" id="UP000298325"/>
    </source>
</evidence>
<gene>
    <name evidence="2" type="ORF">E5Q11_06585</name>
</gene>
<dbReference type="OrthoDB" id="5406083at2"/>
<sequence>MSGVKQPSCKPSRRFWLELAGEQSLDGHNYCLQNHEAEQPSFEPLEPCPVNRGRMGPILAGPADAPEERSLVLELHGDETVVVPLLERKVIAPEALLPPQRNYQNSLMVAVHPTLFCDVGELSYPRPLTGYRESIAAPLRTGWIYVFFRGQLWRELSVTTAEDSAPLMRDTNLGKCRQGPEKNRSQRLPVGPDADTLHIPAKLLGQDVYNDVELAFSDTQWSWQHIEALQSNSVLRASRCRNAGAVKGFLNRIPGTMFPDWHLVDELEPMRARDNPLERDIFMLNQWLRDVDGGETRKIQNEVVAQRDAIESGDSVVDADMGIYPQTILPRWRHQHLVGKALPEVRPGTDVFRGLRDRCLLTLTLRDPLFAARQLANHINQALILMFELVNNISARAHGNTAELFHNNFRRETLPDGSPNPLYIEGSWFDTRLDDSEDGLLLRTLYEVERKALRHFLVEAQGALVRLLDDTRRPENLTEVLRDLFNLEAGDDIAGYVQTGPLLAALSVTVGRMDPLVLPQQAGRMSAFGAEELNEALLLGAHPLTAQLLPLNALDDTLPGDATGAKLQKMVAALKDRKHELRTLEGNFLRSVSGHMAETGELVAEEHAHDTRFGAHAFSTPFSEISQWWLGGFQEQLEKQGAVLEFKASQVIGAFEGFVEAAIPGKTTLELQGEDGKKFVFLSVVDDAGNTLTSGAAMATALKLAEVEGFEAAAKQRPVQSWLYGRVVSPMGVPGLLVMLDLWNLWSAFRYSGETYRYGVGLASAGLDLAVSTGFFVSSLPNRSEGLDNLVGRLSKNAQWFSELSNGINSSAEEAEDVVRSKLGAAGWIAGNMTAAIFTWDAIAHGLDGRMKLAGTDLTKAAGLGVMANSDIIAGRYLTPTGKKFLQRSGVQALVQAIDSRLAGSGFASKWVRGTLAWGGRVTAGWVTLLGFCLYGTGEWLYSKVKDDEVSKWLRAGPFSGDLDEQNEELKKDDAAYLGLIRAMMPISLIRITGNELSAALQKTGMQMWEGNAESLFVFSTPAFTVTGEPLNMEWTLAYERSLDRPSRDPGGRVRVAHETGNITLTHDRKQSESAIQKGLIQPIDHSFDGEQTACFVISESQFRTPMLPAEGSLESVYTRYWIKSLKLTYEVSVWNRTKKEAKPREITQEFTNLEIEIDNVLNRSAYRPS</sequence>
<dbReference type="EMBL" id="SRPF01000002">
    <property type="protein sequence ID" value="TGN39958.1"/>
    <property type="molecule type" value="Genomic_DNA"/>
</dbReference>
<feature type="region of interest" description="Disordered" evidence="1">
    <location>
        <begin position="170"/>
        <end position="193"/>
    </location>
</feature>
<proteinExistence type="predicted"/>
<reference evidence="2 3" key="1">
    <citation type="submission" date="2019-04" db="EMBL/GenBank/DDBJ databases">
        <authorList>
            <person name="Park S."/>
            <person name="Yoon J.-H."/>
        </authorList>
    </citation>
    <scope>NUCLEOTIDE SEQUENCE [LARGE SCALE GENOMIC DNA]</scope>
    <source>
        <strain evidence="2 3">HJM-18</strain>
    </source>
</reference>
<evidence type="ECO:0000313" key="2">
    <source>
        <dbReference type="EMBL" id="TGN39958.1"/>
    </source>
</evidence>
<keyword evidence="3" id="KW-1185">Reference proteome</keyword>
<organism evidence="2 3">
    <name type="scientific">Marinobacter confluentis</name>
    <dbReference type="NCBI Taxonomy" id="1697557"/>
    <lineage>
        <taxon>Bacteria</taxon>
        <taxon>Pseudomonadati</taxon>
        <taxon>Pseudomonadota</taxon>
        <taxon>Gammaproteobacteria</taxon>
        <taxon>Pseudomonadales</taxon>
        <taxon>Marinobacteraceae</taxon>
        <taxon>Marinobacter</taxon>
    </lineage>
</organism>
<protein>
    <submittedName>
        <fullName evidence="2">Uncharacterized protein</fullName>
    </submittedName>
</protein>
<comment type="caution">
    <text evidence="2">The sequence shown here is derived from an EMBL/GenBank/DDBJ whole genome shotgun (WGS) entry which is preliminary data.</text>
</comment>
<dbReference type="RefSeq" id="WP_135802622.1">
    <property type="nucleotide sequence ID" value="NZ_SRPF01000002.1"/>
</dbReference>
<dbReference type="AlphaFoldDB" id="A0A4Z1BZ38"/>
<dbReference type="CDD" id="cd20705">
    <property type="entry name" value="MIX_I"/>
    <property type="match status" value="1"/>
</dbReference>